<dbReference type="AlphaFoldDB" id="A0A1X1VYM8"/>
<gene>
    <name evidence="2" type="ORF">AWC07_23490</name>
</gene>
<evidence type="ECO:0000313" key="3">
    <source>
        <dbReference type="Proteomes" id="UP000193738"/>
    </source>
</evidence>
<evidence type="ECO:0000313" key="2">
    <source>
        <dbReference type="EMBL" id="ORV75430.1"/>
    </source>
</evidence>
<keyword evidence="3" id="KW-1185">Reference proteome</keyword>
<organism evidence="2 3">
    <name type="scientific">Mycobacterium gastri</name>
    <dbReference type="NCBI Taxonomy" id="1777"/>
    <lineage>
        <taxon>Bacteria</taxon>
        <taxon>Bacillati</taxon>
        <taxon>Actinomycetota</taxon>
        <taxon>Actinomycetes</taxon>
        <taxon>Mycobacteriales</taxon>
        <taxon>Mycobacteriaceae</taxon>
        <taxon>Mycobacterium</taxon>
    </lineage>
</organism>
<accession>A0A1X1VYM8</accession>
<reference evidence="2 3" key="1">
    <citation type="submission" date="2016-01" db="EMBL/GenBank/DDBJ databases">
        <title>The new phylogeny of the genus Mycobacterium.</title>
        <authorList>
            <person name="Tarcisio F."/>
            <person name="Conor M."/>
            <person name="Antonella G."/>
            <person name="Elisabetta G."/>
            <person name="Giulia F.S."/>
            <person name="Sara T."/>
            <person name="Anna F."/>
            <person name="Clotilde B."/>
            <person name="Roberto B."/>
            <person name="Veronica D.S."/>
            <person name="Fabio R."/>
            <person name="Monica P."/>
            <person name="Olivier J."/>
            <person name="Enrico T."/>
            <person name="Nicola S."/>
        </authorList>
    </citation>
    <scope>NUCLEOTIDE SEQUENCE [LARGE SCALE GENOMIC DNA]</scope>
    <source>
        <strain evidence="2 3">DSM 43505</strain>
    </source>
</reference>
<name>A0A1X1VYM8_MYCGS</name>
<feature type="region of interest" description="Disordered" evidence="1">
    <location>
        <begin position="37"/>
        <end position="66"/>
    </location>
</feature>
<evidence type="ECO:0000256" key="1">
    <source>
        <dbReference type="SAM" id="MobiDB-lite"/>
    </source>
</evidence>
<protein>
    <submittedName>
        <fullName evidence="2">Uncharacterized protein</fullName>
    </submittedName>
</protein>
<sequence length="66" mass="7034">MLSVALLTWQLLRLRTGPAPKLSPVVGLLTPDGLVTNDAGSQARTSLENATERESCSPFRRADGPT</sequence>
<feature type="compositionally biased region" description="Basic and acidic residues" evidence="1">
    <location>
        <begin position="50"/>
        <end position="66"/>
    </location>
</feature>
<comment type="caution">
    <text evidence="2">The sequence shown here is derived from an EMBL/GenBank/DDBJ whole genome shotgun (WGS) entry which is preliminary data.</text>
</comment>
<feature type="compositionally biased region" description="Polar residues" evidence="1">
    <location>
        <begin position="38"/>
        <end position="49"/>
    </location>
</feature>
<dbReference type="STRING" id="1777.AWC07_23490"/>
<proteinExistence type="predicted"/>
<dbReference type="Proteomes" id="UP000193738">
    <property type="component" value="Unassembled WGS sequence"/>
</dbReference>
<dbReference type="EMBL" id="LQOX01000048">
    <property type="protein sequence ID" value="ORV75430.1"/>
    <property type="molecule type" value="Genomic_DNA"/>
</dbReference>